<dbReference type="EMBL" id="VNKQ01000004">
    <property type="protein sequence ID" value="KAG0651436.1"/>
    <property type="molecule type" value="Genomic_DNA"/>
</dbReference>
<feature type="compositionally biased region" description="Basic and acidic residues" evidence="1">
    <location>
        <begin position="863"/>
        <end position="873"/>
    </location>
</feature>
<feature type="compositionally biased region" description="Polar residues" evidence="1">
    <location>
        <begin position="24"/>
        <end position="41"/>
    </location>
</feature>
<feature type="region of interest" description="Disordered" evidence="1">
    <location>
        <begin position="1"/>
        <end position="41"/>
    </location>
</feature>
<feature type="compositionally biased region" description="Basic residues" evidence="1">
    <location>
        <begin position="1011"/>
        <end position="1020"/>
    </location>
</feature>
<feature type="region of interest" description="Disordered" evidence="1">
    <location>
        <begin position="77"/>
        <end position="107"/>
    </location>
</feature>
<feature type="compositionally biased region" description="Basic and acidic residues" evidence="1">
    <location>
        <begin position="739"/>
        <end position="750"/>
    </location>
</feature>
<feature type="compositionally biased region" description="Polar residues" evidence="1">
    <location>
        <begin position="185"/>
        <end position="194"/>
    </location>
</feature>
<feature type="compositionally biased region" description="Basic and acidic residues" evidence="1">
    <location>
        <begin position="136"/>
        <end position="149"/>
    </location>
</feature>
<feature type="compositionally biased region" description="Polar residues" evidence="1">
    <location>
        <begin position="210"/>
        <end position="226"/>
    </location>
</feature>
<keyword evidence="3" id="KW-1185">Reference proteome</keyword>
<evidence type="ECO:0000256" key="1">
    <source>
        <dbReference type="SAM" id="MobiDB-lite"/>
    </source>
</evidence>
<organism evidence="2 3">
    <name type="scientific">Hyphodiscus hymeniophilus</name>
    <dbReference type="NCBI Taxonomy" id="353542"/>
    <lineage>
        <taxon>Eukaryota</taxon>
        <taxon>Fungi</taxon>
        <taxon>Dikarya</taxon>
        <taxon>Ascomycota</taxon>
        <taxon>Pezizomycotina</taxon>
        <taxon>Leotiomycetes</taxon>
        <taxon>Helotiales</taxon>
        <taxon>Hyphodiscaceae</taxon>
        <taxon>Hyphodiscus</taxon>
    </lineage>
</organism>
<name>A0A9P7AZR5_9HELO</name>
<evidence type="ECO:0000313" key="2">
    <source>
        <dbReference type="EMBL" id="KAG0651436.1"/>
    </source>
</evidence>
<feature type="compositionally biased region" description="Polar residues" evidence="1">
    <location>
        <begin position="548"/>
        <end position="570"/>
    </location>
</feature>
<comment type="caution">
    <text evidence="2">The sequence shown here is derived from an EMBL/GenBank/DDBJ whole genome shotgun (WGS) entry which is preliminary data.</text>
</comment>
<feature type="compositionally biased region" description="Polar residues" evidence="1">
    <location>
        <begin position="709"/>
        <end position="733"/>
    </location>
</feature>
<proteinExistence type="predicted"/>
<feature type="compositionally biased region" description="Polar residues" evidence="1">
    <location>
        <begin position="444"/>
        <end position="454"/>
    </location>
</feature>
<feature type="compositionally biased region" description="Acidic residues" evidence="1">
    <location>
        <begin position="1046"/>
        <end position="1059"/>
    </location>
</feature>
<feature type="region of interest" description="Disordered" evidence="1">
    <location>
        <begin position="920"/>
        <end position="1068"/>
    </location>
</feature>
<dbReference type="OrthoDB" id="3538351at2759"/>
<sequence length="1106" mass="122358">MARKKGSVIGVEEDPEVDTAAPRLNSSLETPSGSYSTSSTNPTCPRCNCVFHDMPITDFRNHVTACTLPSTAGDDDASSILTTPPASPSQPSQSLLKSADADEGLPGTVQQKKFNSHEVRRQELEVAIATADGQDLADKPDSEPLKDPRPYINPENEFEYYDQTEQPEHVEPQEGSDADQIPQYGVQNPIQNPQDIAPNRPDASQKSDAGESGTASENPSATQKASENVETRRFPFAKVTEIEVFEKYLENAEDMTYDELYRRTAVVSDVLNTYQKEWDAIDKEIYEHESNEKSEQRRIEEETKAMIEEDRLKDDAERDEVAEKFKTQLKLSGKKWQEFMAESEDSIPNKTIRHLQNLRNPQFMAAARKKQQAAVNKAKRLLNAPWPEVKKTKEDLEWERRQRGRYMDPVKFDDMKQADVYGFEYSAHIKHYGQQPTAVVTRQVHSNPNPTSNPAGEDTNDAGRSRTQRNTTRKKYGDDASATPEESPEEDDQKLQKRIRKPKIYIDGVETAERSRGQSRSGTPPVRTFKSGKRVGRPPAKSKLQAVQLAQPSTTPEVASGNESLSTSFQKELEHHDLAPTQEAQLHDAAESLVSQTQTSKASAGAIKRKHAGGRPKKTQLGVLEVAAPEVPQQRKRKHAGGRPKKNPISAIPVDVETDDLSQGEQEPLVPKPKKRRGRVKKETIPEDDLVQLGEENVLQSTEQDDGSHYSSAVTSRPTTSDSNATTSTFNSRRSARTSTREKTNAREARASVNRRGSNTFQSSSLPTSTRSKRKRASSETDPSPIVVEPIQFTEQPSKKRKTRGKQDPEDVIEALPEVVSQASAGRSTKRKRGDTINESIAVAGPIDATPIDFAPPPKKAKVKVEAEEKAPEVEEVDSDADVDEDSLDPIALAAFRKKRKAKEKSKKLSESMKFRWANGGMATAQETRTANNKLKKAHKEQSIANKAAGLPPPPPPVLVKAPPKSGQASVSAAAANDQPVADSKSKMEPKADSAVETPATATPTPDPVSTKRKRTKSKSKILPPKRPASTRARKPTRVAMGFDGANDEDDEEDDEDDEQRFTSEYDQYQALTSPRTPVLLGKRVRKSMVDLSQYMDSGDEEDLSG</sequence>
<gene>
    <name evidence="2" type="ORF">D0Z07_2077</name>
</gene>
<feature type="compositionally biased region" description="Low complexity" evidence="1">
    <location>
        <begin position="89"/>
        <end position="98"/>
    </location>
</feature>
<feature type="compositionally biased region" description="Acidic residues" evidence="1">
    <location>
        <begin position="874"/>
        <end position="885"/>
    </location>
</feature>
<feature type="compositionally biased region" description="Basic residues" evidence="1">
    <location>
        <begin position="634"/>
        <end position="646"/>
    </location>
</feature>
<accession>A0A9P7AZR5</accession>
<feature type="region of interest" description="Disordered" evidence="1">
    <location>
        <begin position="444"/>
        <end position="885"/>
    </location>
</feature>
<feature type="compositionally biased region" description="Polar residues" evidence="1">
    <location>
        <begin position="755"/>
        <end position="767"/>
    </location>
</feature>
<dbReference type="AlphaFoldDB" id="A0A9P7AZR5"/>
<dbReference type="Proteomes" id="UP000785200">
    <property type="component" value="Unassembled WGS sequence"/>
</dbReference>
<feature type="compositionally biased region" description="Basic and acidic residues" evidence="1">
    <location>
        <begin position="984"/>
        <end position="994"/>
    </location>
</feature>
<feature type="region of interest" description="Disordered" evidence="1">
    <location>
        <begin position="128"/>
        <end position="230"/>
    </location>
</feature>
<reference evidence="2" key="1">
    <citation type="submission" date="2019-07" db="EMBL/GenBank/DDBJ databases">
        <title>Hyphodiscus hymeniophilus genome sequencing and assembly.</title>
        <authorList>
            <person name="Kramer G."/>
            <person name="Nodwell J."/>
        </authorList>
    </citation>
    <scope>NUCLEOTIDE SEQUENCE</scope>
    <source>
        <strain evidence="2">ATCC 34498</strain>
    </source>
</reference>
<feature type="compositionally biased region" description="Basic residues" evidence="1">
    <location>
        <begin position="607"/>
        <end position="618"/>
    </location>
</feature>
<feature type="compositionally biased region" description="Polar residues" evidence="1">
    <location>
        <begin position="593"/>
        <end position="602"/>
    </location>
</feature>
<protein>
    <submittedName>
        <fullName evidence="2">Uncharacterized protein</fullName>
    </submittedName>
</protein>
<evidence type="ECO:0000313" key="3">
    <source>
        <dbReference type="Proteomes" id="UP000785200"/>
    </source>
</evidence>